<evidence type="ECO:0000313" key="2">
    <source>
        <dbReference type="Proteomes" id="UP000195696"/>
    </source>
</evidence>
<accession>A0A1C4BV45</accession>
<protein>
    <submittedName>
        <fullName evidence="1">Uncharacterized protein</fullName>
    </submittedName>
</protein>
<reference evidence="1 2" key="1">
    <citation type="submission" date="2016-08" db="EMBL/GenBank/DDBJ databases">
        <authorList>
            <person name="Seilhamer J.J."/>
        </authorList>
    </citation>
    <scope>NUCLEOTIDE SEQUENCE [LARGE SCALE GENOMIC DNA]</scope>
    <source>
        <strain evidence="1 2">SDA_GO95</strain>
    </source>
</reference>
<name>A0A1C4BV45_BACMY</name>
<gene>
    <name evidence="1" type="ORF">BWGO95_01417</name>
</gene>
<dbReference type="EMBL" id="FMAK01000026">
    <property type="protein sequence ID" value="SCB67294.1"/>
    <property type="molecule type" value="Genomic_DNA"/>
</dbReference>
<evidence type="ECO:0000313" key="1">
    <source>
        <dbReference type="EMBL" id="SCB67294.1"/>
    </source>
</evidence>
<dbReference type="Proteomes" id="UP000195696">
    <property type="component" value="Unassembled WGS sequence"/>
</dbReference>
<sequence>MNNEMMNRVD</sequence>
<proteinExistence type="predicted"/>
<organism evidence="1 2">
    <name type="scientific">Bacillus mycoides</name>
    <dbReference type="NCBI Taxonomy" id="1405"/>
    <lineage>
        <taxon>Bacteria</taxon>
        <taxon>Bacillati</taxon>
        <taxon>Bacillota</taxon>
        <taxon>Bacilli</taxon>
        <taxon>Bacillales</taxon>
        <taxon>Bacillaceae</taxon>
        <taxon>Bacillus</taxon>
        <taxon>Bacillus cereus group</taxon>
    </lineage>
</organism>